<dbReference type="InterPro" id="IPR051962">
    <property type="entry name" value="Cuticlin"/>
</dbReference>
<keyword evidence="4 9" id="KW-0812">Transmembrane</keyword>
<keyword evidence="5" id="KW-0732">Signal</keyword>
<feature type="region of interest" description="Disordered" evidence="8">
    <location>
        <begin position="1101"/>
        <end position="1136"/>
    </location>
</feature>
<reference evidence="13" key="1">
    <citation type="submission" date="2022-11" db="UniProtKB">
        <authorList>
            <consortium name="WormBaseParasite"/>
        </authorList>
    </citation>
    <scope>IDENTIFICATION</scope>
</reference>
<dbReference type="Gene3D" id="3.40.50.410">
    <property type="entry name" value="von Willebrand factor, type A domain"/>
    <property type="match status" value="1"/>
</dbReference>
<dbReference type="Pfam" id="PF25057">
    <property type="entry name" value="CUT_N"/>
    <property type="match status" value="1"/>
</dbReference>
<dbReference type="Proteomes" id="UP000887540">
    <property type="component" value="Unplaced"/>
</dbReference>
<dbReference type="WBParaSite" id="ACRNAN_scaffold6139.g23145.t1">
    <property type="protein sequence ID" value="ACRNAN_scaffold6139.g23145.t1"/>
    <property type="gene ID" value="ACRNAN_scaffold6139.g23145"/>
</dbReference>
<dbReference type="PROSITE" id="PS50234">
    <property type="entry name" value="VWFA"/>
    <property type="match status" value="1"/>
</dbReference>
<feature type="region of interest" description="Disordered" evidence="8">
    <location>
        <begin position="163"/>
        <end position="184"/>
    </location>
</feature>
<keyword evidence="3" id="KW-1003">Cell membrane</keyword>
<dbReference type="InterPro" id="IPR036465">
    <property type="entry name" value="vWFA_dom_sf"/>
</dbReference>
<dbReference type="SMART" id="SM00327">
    <property type="entry name" value="VWA"/>
    <property type="match status" value="1"/>
</dbReference>
<dbReference type="PROSITE" id="PS51034">
    <property type="entry name" value="ZP_2"/>
    <property type="match status" value="1"/>
</dbReference>
<feature type="domain" description="ZP" evidence="11">
    <location>
        <begin position="748"/>
        <end position="1000"/>
    </location>
</feature>
<evidence type="ECO:0000256" key="1">
    <source>
        <dbReference type="ARBA" id="ARBA00004251"/>
    </source>
</evidence>
<evidence type="ECO:0000256" key="9">
    <source>
        <dbReference type="SAM" id="Phobius"/>
    </source>
</evidence>
<evidence type="ECO:0000256" key="3">
    <source>
        <dbReference type="ARBA" id="ARBA00022475"/>
    </source>
</evidence>
<keyword evidence="2" id="KW-0193">Cuticle</keyword>
<evidence type="ECO:0000256" key="7">
    <source>
        <dbReference type="ARBA" id="ARBA00023136"/>
    </source>
</evidence>
<keyword evidence="12" id="KW-1185">Reference proteome</keyword>
<dbReference type="InterPro" id="IPR002035">
    <property type="entry name" value="VWF_A"/>
</dbReference>
<dbReference type="Pfam" id="PF25301">
    <property type="entry name" value="CUT_C"/>
    <property type="match status" value="1"/>
</dbReference>
<feature type="compositionally biased region" description="Polar residues" evidence="8">
    <location>
        <begin position="24"/>
        <end position="33"/>
    </location>
</feature>
<dbReference type="Pfam" id="PF00092">
    <property type="entry name" value="VWA"/>
    <property type="match status" value="1"/>
</dbReference>
<keyword evidence="7 9" id="KW-0472">Membrane</keyword>
<evidence type="ECO:0000313" key="13">
    <source>
        <dbReference type="WBParaSite" id="ACRNAN_scaffold6139.g23145.t1"/>
    </source>
</evidence>
<dbReference type="PANTHER" id="PTHR22907:SF40">
    <property type="entry name" value="TRANSMEMBRANE PROTEIN-RELATED"/>
    <property type="match status" value="1"/>
</dbReference>
<protein>
    <submittedName>
        <fullName evidence="13">VWFA domain-containing protein</fullName>
    </submittedName>
</protein>
<dbReference type="GO" id="GO:0005886">
    <property type="term" value="C:plasma membrane"/>
    <property type="evidence" value="ECO:0007669"/>
    <property type="project" value="UniProtKB-SubCell"/>
</dbReference>
<dbReference type="SMART" id="SM00241">
    <property type="entry name" value="ZP"/>
    <property type="match status" value="1"/>
</dbReference>
<dbReference type="InterPro" id="IPR056953">
    <property type="entry name" value="CUT_N"/>
</dbReference>
<dbReference type="InterPro" id="IPR057475">
    <property type="entry name" value="CUT_C"/>
</dbReference>
<dbReference type="PANTHER" id="PTHR22907">
    <property type="entry name" value="GH04558P"/>
    <property type="match status" value="1"/>
</dbReference>
<feature type="compositionally biased region" description="Polar residues" evidence="8">
    <location>
        <begin position="1101"/>
        <end position="1110"/>
    </location>
</feature>
<keyword evidence="6 9" id="KW-1133">Transmembrane helix</keyword>
<evidence type="ECO:0000259" key="11">
    <source>
        <dbReference type="PROSITE" id="PS51034"/>
    </source>
</evidence>
<dbReference type="SUPFAM" id="SSF53300">
    <property type="entry name" value="vWA-like"/>
    <property type="match status" value="1"/>
</dbReference>
<dbReference type="PRINTS" id="PR00453">
    <property type="entry name" value="VWFADOMAIN"/>
</dbReference>
<evidence type="ECO:0000259" key="10">
    <source>
        <dbReference type="PROSITE" id="PS50234"/>
    </source>
</evidence>
<accession>A0A914E8K4</accession>
<comment type="subcellular location">
    <subcellularLocation>
        <location evidence="1">Cell membrane</location>
        <topology evidence="1">Single-pass type I membrane protein</topology>
    </subcellularLocation>
</comment>
<feature type="domain" description="VWFA" evidence="10">
    <location>
        <begin position="409"/>
        <end position="584"/>
    </location>
</feature>
<sequence length="1136" mass="124929">MELQTAIPLVLDEIQKLHHIPEINHSQSNPPNNKSEKISESDLEKLIQEGFDEAAKSKEPQKLVTTTSTMPLEPLITITSTSASTLPVKLMETNEEEEIPVEEEFQGKLHEEVHTLPPGVVTEFIDLRPIESSTHKSALLTTELPSPAEGNNLEPSHSMLNREENKADAEMMQKSTTASGPEPPELAITVLGEERVTTTKGRPSLTAEMIMPISAMVAESKEKEEGIETTSSRPPPTVEMIIPVKAMVAESTEKNEQDEERLKAMTAEMVVPVKAVVEESKEDEGDLENTTAHTPPTVEMIMPEKALIAESGEEKMMVTAVAESEEETTAHPPPTPEIVESTKATEAESAKVEEIPTTVTTIPPEVSTIEKIAITETTTSKIPSTTATIPIKEGTCSVSNDNSESVKGDVLFLLDSSSSVGKEQFMRTIRLIEKTVSHFKNVGPNGIQVSLVQYNREPFLEFSFRKHSCLPELIDDIRNTEFMNGLSNLGRAIEKVMKFAFTKTRGDRPEVENVLVIVTDGQSGDKVQLPYEISYMNSTTVLVIATIEANMNDIMELANQDHDKVFNLTDALKKPLGQRLAEHIKNLLLERQSTATTASISSAIQTTEASSSTFENDEYLTQEVLTSTIYTEKTHEEIETTPVENPQPTPENEDGKHTGEAMVTQVPEFVSTMESLETMVEHAVSEELEAALTSTTTSINFTTTSTEELATGEQETLPFVPVELVETTPQTVEVEVSTTYNEDDVNIECLPEGIQAYFRLSSNFSGAIVAKDHEHEPNCSLDVAPGSSGTSERIVAFEINKEECGLHSMKSTNPNGVNQSIVINLLHNKRLVTANDRAYIIECFTPVAAQESELEARLDIGQGVPWSKTIQVRAPMPKCHYSLRRDSPHGPLIQFARIGEIIYHRWECDGGKDANSVYGLHIHDCRAGNNSENVYKLVDEQGCSTDNVLLKEITYSEDELVAYAKSQVFTLVDVDSLKFTCKVGLCLRDGDGCEGFSPPTCPGTNASEVLLSRTIRRCDEALEAALTSELEASLYDIRDPSSPVEVRRALSFSPIGLVFGAIVLGCVLGGLFYLLRNHSALPSNKFDEESLSSEYINFEEVTNGSPTIGSPQLGGDREMALSDDHEDQHENRQEEV</sequence>
<evidence type="ECO:0000256" key="5">
    <source>
        <dbReference type="ARBA" id="ARBA00022729"/>
    </source>
</evidence>
<feature type="compositionally biased region" description="Basic and acidic residues" evidence="8">
    <location>
        <begin position="1115"/>
        <end position="1136"/>
    </location>
</feature>
<evidence type="ECO:0000313" key="12">
    <source>
        <dbReference type="Proteomes" id="UP000887540"/>
    </source>
</evidence>
<evidence type="ECO:0000256" key="6">
    <source>
        <dbReference type="ARBA" id="ARBA00022989"/>
    </source>
</evidence>
<dbReference type="GO" id="GO:0042302">
    <property type="term" value="F:structural constituent of cuticle"/>
    <property type="evidence" value="ECO:0007669"/>
    <property type="project" value="UniProtKB-KW"/>
</dbReference>
<dbReference type="AlphaFoldDB" id="A0A914E8K4"/>
<proteinExistence type="predicted"/>
<organism evidence="12 13">
    <name type="scientific">Acrobeloides nanus</name>
    <dbReference type="NCBI Taxonomy" id="290746"/>
    <lineage>
        <taxon>Eukaryota</taxon>
        <taxon>Metazoa</taxon>
        <taxon>Ecdysozoa</taxon>
        <taxon>Nematoda</taxon>
        <taxon>Chromadorea</taxon>
        <taxon>Rhabditida</taxon>
        <taxon>Tylenchina</taxon>
        <taxon>Cephalobomorpha</taxon>
        <taxon>Cephaloboidea</taxon>
        <taxon>Cephalobidae</taxon>
        <taxon>Acrobeloides</taxon>
    </lineage>
</organism>
<feature type="region of interest" description="Disordered" evidence="8">
    <location>
        <begin position="21"/>
        <end position="40"/>
    </location>
</feature>
<evidence type="ECO:0000256" key="2">
    <source>
        <dbReference type="ARBA" id="ARBA00022460"/>
    </source>
</evidence>
<feature type="region of interest" description="Disordered" evidence="8">
    <location>
        <begin position="636"/>
        <end position="657"/>
    </location>
</feature>
<feature type="transmembrane region" description="Helical" evidence="9">
    <location>
        <begin position="1052"/>
        <end position="1075"/>
    </location>
</feature>
<evidence type="ECO:0000256" key="8">
    <source>
        <dbReference type="SAM" id="MobiDB-lite"/>
    </source>
</evidence>
<name>A0A914E8K4_9BILA</name>
<dbReference type="InterPro" id="IPR001507">
    <property type="entry name" value="ZP_dom"/>
</dbReference>
<evidence type="ECO:0000256" key="4">
    <source>
        <dbReference type="ARBA" id="ARBA00022692"/>
    </source>
</evidence>